<gene>
    <name evidence="3" type="ORF">BYL167_LOCUS57089</name>
    <name evidence="2" type="ORF">GIL414_LOCUS56941</name>
</gene>
<feature type="non-terminal residue" evidence="2">
    <location>
        <position position="1"/>
    </location>
</feature>
<proteinExistence type="predicted"/>
<evidence type="ECO:0000256" key="1">
    <source>
        <dbReference type="SAM" id="MobiDB-lite"/>
    </source>
</evidence>
<accession>A0A8S3DFJ8</accession>
<feature type="compositionally biased region" description="Polar residues" evidence="1">
    <location>
        <begin position="1"/>
        <end position="17"/>
    </location>
</feature>
<feature type="region of interest" description="Disordered" evidence="1">
    <location>
        <begin position="1"/>
        <end position="31"/>
    </location>
</feature>
<name>A0A8S3DFJ8_9BILA</name>
<dbReference type="EMBL" id="CAJOBH010224220">
    <property type="protein sequence ID" value="CAF5042459.1"/>
    <property type="molecule type" value="Genomic_DNA"/>
</dbReference>
<dbReference type="Proteomes" id="UP000681967">
    <property type="component" value="Unassembled WGS sequence"/>
</dbReference>
<organism evidence="2 4">
    <name type="scientific">Rotaria magnacalcarata</name>
    <dbReference type="NCBI Taxonomy" id="392030"/>
    <lineage>
        <taxon>Eukaryota</taxon>
        <taxon>Metazoa</taxon>
        <taxon>Spiralia</taxon>
        <taxon>Gnathifera</taxon>
        <taxon>Rotifera</taxon>
        <taxon>Eurotatoria</taxon>
        <taxon>Bdelloidea</taxon>
        <taxon>Philodinida</taxon>
        <taxon>Philodinidae</taxon>
        <taxon>Rotaria</taxon>
    </lineage>
</organism>
<reference evidence="2" key="1">
    <citation type="submission" date="2021-02" db="EMBL/GenBank/DDBJ databases">
        <authorList>
            <person name="Nowell W R."/>
        </authorList>
    </citation>
    <scope>NUCLEOTIDE SEQUENCE</scope>
</reference>
<sequence>NHNNSIPLSNTSNATDIENTDDPRQNNSEIESLCRQITESAMNDDIHDLSTDYKEEILDVKQSSNNSTDTEQ</sequence>
<dbReference type="Proteomes" id="UP000681720">
    <property type="component" value="Unassembled WGS sequence"/>
</dbReference>
<dbReference type="AlphaFoldDB" id="A0A8S3DFJ8"/>
<evidence type="ECO:0000313" key="3">
    <source>
        <dbReference type="EMBL" id="CAF5042459.1"/>
    </source>
</evidence>
<evidence type="ECO:0000313" key="2">
    <source>
        <dbReference type="EMBL" id="CAF4995917.1"/>
    </source>
</evidence>
<evidence type="ECO:0000313" key="4">
    <source>
        <dbReference type="Proteomes" id="UP000681720"/>
    </source>
</evidence>
<protein>
    <submittedName>
        <fullName evidence="2">Uncharacterized protein</fullName>
    </submittedName>
</protein>
<comment type="caution">
    <text evidence="2">The sequence shown here is derived from an EMBL/GenBank/DDBJ whole genome shotgun (WGS) entry which is preliminary data.</text>
</comment>
<dbReference type="EMBL" id="CAJOBJ010205602">
    <property type="protein sequence ID" value="CAF4995917.1"/>
    <property type="molecule type" value="Genomic_DNA"/>
</dbReference>